<keyword evidence="4 7" id="KW-0812">Transmembrane</keyword>
<dbReference type="InterPro" id="IPR004869">
    <property type="entry name" value="MMPL_dom"/>
</dbReference>
<reference evidence="9 10" key="1">
    <citation type="submission" date="2024-02" db="EMBL/GenBank/DDBJ databases">
        <title>Lysinimicrobium sediminis NBRC 112286.</title>
        <authorList>
            <person name="Ichikawa N."/>
            <person name="Katano-Makiyama Y."/>
            <person name="Hidaka K."/>
        </authorList>
    </citation>
    <scope>NUCLEOTIDE SEQUENCE [LARGE SCALE GENOMIC DNA]</scope>
    <source>
        <strain evidence="9 10">NBRC 112286</strain>
    </source>
</reference>
<dbReference type="PANTHER" id="PTHR33406:SF6">
    <property type="entry name" value="MEMBRANE PROTEIN YDGH-RELATED"/>
    <property type="match status" value="1"/>
</dbReference>
<feature type="transmembrane region" description="Helical" evidence="7">
    <location>
        <begin position="325"/>
        <end position="347"/>
    </location>
</feature>
<gene>
    <name evidence="9" type="primary">apeX</name>
    <name evidence="9" type="ORF">Lsed01_00122</name>
</gene>
<comment type="subcellular location">
    <subcellularLocation>
        <location evidence="1">Cell membrane</location>
        <topology evidence="1">Multi-pass membrane protein</topology>
    </subcellularLocation>
</comment>
<dbReference type="SUPFAM" id="SSF82866">
    <property type="entry name" value="Multidrug efflux transporter AcrB transmembrane domain"/>
    <property type="match status" value="2"/>
</dbReference>
<evidence type="ECO:0000313" key="10">
    <source>
        <dbReference type="Proteomes" id="UP001426770"/>
    </source>
</evidence>
<feature type="transmembrane region" description="Helical" evidence="7">
    <location>
        <begin position="217"/>
        <end position="238"/>
    </location>
</feature>
<evidence type="ECO:0000256" key="4">
    <source>
        <dbReference type="ARBA" id="ARBA00022692"/>
    </source>
</evidence>
<keyword evidence="6 7" id="KW-0472">Membrane</keyword>
<evidence type="ECO:0000256" key="3">
    <source>
        <dbReference type="ARBA" id="ARBA00022475"/>
    </source>
</evidence>
<feature type="transmembrane region" description="Helical" evidence="7">
    <location>
        <begin position="657"/>
        <end position="679"/>
    </location>
</feature>
<evidence type="ECO:0000313" key="9">
    <source>
        <dbReference type="EMBL" id="GAA5517713.1"/>
    </source>
</evidence>
<comment type="caution">
    <text evidence="9">The sequence shown here is derived from an EMBL/GenBank/DDBJ whole genome shotgun (WGS) entry which is preliminary data.</text>
</comment>
<feature type="domain" description="Membrane transport protein MMPL" evidence="8">
    <location>
        <begin position="429"/>
        <end position="727"/>
    </location>
</feature>
<keyword evidence="5 7" id="KW-1133">Transmembrane helix</keyword>
<feature type="transmembrane region" description="Helical" evidence="7">
    <location>
        <begin position="250"/>
        <end position="272"/>
    </location>
</feature>
<feature type="transmembrane region" description="Helical" evidence="7">
    <location>
        <begin position="617"/>
        <end position="636"/>
    </location>
</feature>
<dbReference type="InterPro" id="IPR050545">
    <property type="entry name" value="Mycobact_MmpL"/>
</dbReference>
<evidence type="ECO:0000256" key="5">
    <source>
        <dbReference type="ARBA" id="ARBA00022989"/>
    </source>
</evidence>
<comment type="similarity">
    <text evidence="2">Belongs to the resistance-nodulation-cell division (RND) (TC 2.A.6) family. MmpL subfamily.</text>
</comment>
<evidence type="ECO:0000256" key="6">
    <source>
        <dbReference type="ARBA" id="ARBA00023136"/>
    </source>
</evidence>
<protein>
    <submittedName>
        <fullName evidence="9">Apo-petrobactin exporter</fullName>
    </submittedName>
</protein>
<evidence type="ECO:0000256" key="1">
    <source>
        <dbReference type="ARBA" id="ARBA00004651"/>
    </source>
</evidence>
<evidence type="ECO:0000256" key="2">
    <source>
        <dbReference type="ARBA" id="ARBA00010157"/>
    </source>
</evidence>
<dbReference type="PANTHER" id="PTHR33406">
    <property type="entry name" value="MEMBRANE PROTEIN MJ1562-RELATED"/>
    <property type="match status" value="1"/>
</dbReference>
<feature type="domain" description="Membrane transport protein MMPL" evidence="8">
    <location>
        <begin position="46"/>
        <end position="398"/>
    </location>
</feature>
<feature type="transmembrane region" description="Helical" evidence="7">
    <location>
        <begin position="293"/>
        <end position="313"/>
    </location>
</feature>
<evidence type="ECO:0000259" key="8">
    <source>
        <dbReference type="Pfam" id="PF03176"/>
    </source>
</evidence>
<evidence type="ECO:0000256" key="7">
    <source>
        <dbReference type="SAM" id="Phobius"/>
    </source>
</evidence>
<sequence>MHANMRPWLRPILVLVVIVAWLAVGGAGGQTFGKLSEVQENDSAAFLPSSAESTAAARAHAEFAPASSVPALLAVEGGAEDLATVQSFVDEVMSAPLEGDPEGRAVGEVTLTGPGGEGPQAIPSEDGEAILVSFAIDAEVFDSQVGEESFAQVFVETMRAAWEEADTGLTGYVTGPAGLVADLTAAFAGIDGILLLVALGVVLVILLIVYRSPVLPFLVLSTSMIALTGAIIAVYALANADVITLNGQSQGIMFILVVGATTDYALLLVARYREELLRTESPYTALATAWKRSLEPIAASAGTVVLGLLVLLLSDLKSNSALGPAGAIGIAASFFAALTLLPALLLIGGKHARGVFWPAMPRYRGDEATATADTVEEVERRSGVWGRVSRGVDRHPRRVWVAAALGLAILAAFLPTFQSGGLGERDVFTQQTDSVSGFELLEEHFDAGATSPMRIITPEESAAEMVEAVSAVEGVETVYVLTPAVAAGAPPGAVEEDPLVIDGRVEVNAITRVAASSSAATDIAAEVRTVAHDVNPGALVGGQAAEALDTRLTSERDLRVILPTILVVILLVLMLLLRSVLAPVLIILANVLSFAATMGLSAIVFNHVFDFPGTDAAVPLLAFVFLVALGVDYSIFLMSRAREESLLHGSREGIRRALAVTGGVITSAGIVLAATFAALGVIPLIFLAQLAFIVAAGVLIDTFVVRSLLIPGLIGDIGRRAWWPSRKIRD</sequence>
<feature type="transmembrane region" description="Helical" evidence="7">
    <location>
        <begin position="560"/>
        <end position="577"/>
    </location>
</feature>
<dbReference type="Pfam" id="PF03176">
    <property type="entry name" value="MMPL"/>
    <property type="match status" value="2"/>
</dbReference>
<feature type="transmembrane region" description="Helical" evidence="7">
    <location>
        <begin position="685"/>
        <end position="709"/>
    </location>
</feature>
<feature type="transmembrane region" description="Helical" evidence="7">
    <location>
        <begin position="584"/>
        <end position="605"/>
    </location>
</feature>
<keyword evidence="3" id="KW-1003">Cell membrane</keyword>
<dbReference type="EMBL" id="BAABRR010000001">
    <property type="protein sequence ID" value="GAA5517713.1"/>
    <property type="molecule type" value="Genomic_DNA"/>
</dbReference>
<dbReference type="Gene3D" id="1.20.1640.10">
    <property type="entry name" value="Multidrug efflux transporter AcrB transmembrane domain"/>
    <property type="match status" value="2"/>
</dbReference>
<feature type="transmembrane region" description="Helical" evidence="7">
    <location>
        <begin position="186"/>
        <end position="210"/>
    </location>
</feature>
<dbReference type="Proteomes" id="UP001426770">
    <property type="component" value="Unassembled WGS sequence"/>
</dbReference>
<keyword evidence="10" id="KW-1185">Reference proteome</keyword>
<feature type="transmembrane region" description="Helical" evidence="7">
    <location>
        <begin position="399"/>
        <end position="417"/>
    </location>
</feature>
<accession>A0ABP9WEQ8</accession>
<name>A0ABP9WEQ8_9MICO</name>
<proteinExistence type="inferred from homology"/>
<organism evidence="9 10">
    <name type="scientific">Demequina sediminis</name>
    <dbReference type="NCBI Taxonomy" id="1930058"/>
    <lineage>
        <taxon>Bacteria</taxon>
        <taxon>Bacillati</taxon>
        <taxon>Actinomycetota</taxon>
        <taxon>Actinomycetes</taxon>
        <taxon>Micrococcales</taxon>
        <taxon>Demequinaceae</taxon>
        <taxon>Demequina</taxon>
    </lineage>
</organism>